<protein>
    <recommendedName>
        <fullName evidence="14">Persulfide dioxygenase ETHE1, mitochondrial</fullName>
        <ecNumber evidence="13">1.13.11.18</ecNumber>
    </recommendedName>
    <alternativeName>
        <fullName evidence="15">Sulfur dioxygenase ETHE1</fullName>
    </alternativeName>
</protein>
<dbReference type="Gene3D" id="3.60.15.10">
    <property type="entry name" value="Ribonuclease Z/Hydroxyacylglutathione hydrolase-like"/>
    <property type="match status" value="1"/>
</dbReference>
<keyword evidence="9" id="KW-0408">Iron</keyword>
<comment type="subunit">
    <text evidence="12">Homodimer. Monomer. Interacts with TST. May interact with RELA.</text>
</comment>
<organism evidence="17">
    <name type="scientific">Oikopleura dioica</name>
    <name type="common">Tunicate</name>
    <dbReference type="NCBI Taxonomy" id="34765"/>
    <lineage>
        <taxon>Eukaryota</taxon>
        <taxon>Metazoa</taxon>
        <taxon>Chordata</taxon>
        <taxon>Tunicata</taxon>
        <taxon>Appendicularia</taxon>
        <taxon>Copelata</taxon>
        <taxon>Oikopleuridae</taxon>
        <taxon>Oikopleura</taxon>
    </lineage>
</organism>
<dbReference type="InterPro" id="IPR001279">
    <property type="entry name" value="Metallo-B-lactamas"/>
</dbReference>
<dbReference type="EMBL" id="FN653193">
    <property type="protein sequence ID" value="CBY13520.1"/>
    <property type="molecule type" value="Genomic_DNA"/>
</dbReference>
<keyword evidence="10" id="KW-0496">Mitochondrion</keyword>
<evidence type="ECO:0000313" key="18">
    <source>
        <dbReference type="Proteomes" id="UP000001307"/>
    </source>
</evidence>
<evidence type="ECO:0000256" key="5">
    <source>
        <dbReference type="ARBA" id="ARBA00022946"/>
    </source>
</evidence>
<dbReference type="InterPro" id="IPR036866">
    <property type="entry name" value="RibonucZ/Hydroxyglut_hydro"/>
</dbReference>
<accession>E4XUX3</accession>
<dbReference type="CDD" id="cd07724">
    <property type="entry name" value="POD-like_MBL-fold"/>
    <property type="match status" value="1"/>
</dbReference>
<dbReference type="AlphaFoldDB" id="E4XUX3"/>
<dbReference type="GO" id="GO:0070813">
    <property type="term" value="P:hydrogen sulfide metabolic process"/>
    <property type="evidence" value="ECO:0007669"/>
    <property type="project" value="TreeGrafter"/>
</dbReference>
<dbReference type="InterPro" id="IPR044528">
    <property type="entry name" value="POD-like_MBL-fold"/>
</dbReference>
<evidence type="ECO:0000313" key="17">
    <source>
        <dbReference type="EMBL" id="CBY13520.1"/>
    </source>
</evidence>
<dbReference type="SUPFAM" id="SSF56281">
    <property type="entry name" value="Metallo-hydrolase/oxidoreductase"/>
    <property type="match status" value="1"/>
</dbReference>
<keyword evidence="18" id="KW-1185">Reference proteome</keyword>
<evidence type="ECO:0000256" key="8">
    <source>
        <dbReference type="ARBA" id="ARBA00023002"/>
    </source>
</evidence>
<dbReference type="GO" id="GO:0006749">
    <property type="term" value="P:glutathione metabolic process"/>
    <property type="evidence" value="ECO:0007669"/>
    <property type="project" value="InterPro"/>
</dbReference>
<evidence type="ECO:0000256" key="2">
    <source>
        <dbReference type="ARBA" id="ARBA00004173"/>
    </source>
</evidence>
<evidence type="ECO:0000256" key="13">
    <source>
        <dbReference type="ARBA" id="ARBA00066686"/>
    </source>
</evidence>
<keyword evidence="4" id="KW-0479">Metal-binding</keyword>
<feature type="domain" description="Metallo-beta-lactamase" evidence="16">
    <location>
        <begin position="17"/>
        <end position="179"/>
    </location>
</feature>
<comment type="similarity">
    <text evidence="3">Belongs to the metallo-beta-lactamase superfamily. Glyoxalase II family.</text>
</comment>
<evidence type="ECO:0000256" key="10">
    <source>
        <dbReference type="ARBA" id="ARBA00023128"/>
    </source>
</evidence>
<evidence type="ECO:0000256" key="3">
    <source>
        <dbReference type="ARBA" id="ARBA00006759"/>
    </source>
</evidence>
<evidence type="ECO:0000256" key="14">
    <source>
        <dbReference type="ARBA" id="ARBA00067300"/>
    </source>
</evidence>
<evidence type="ECO:0000256" key="6">
    <source>
        <dbReference type="ARBA" id="ARBA00022964"/>
    </source>
</evidence>
<comment type="catalytic activity">
    <reaction evidence="11">
        <text>S-sulfanylglutathione + O2 + H2O = sulfite + glutathione + 2 H(+)</text>
        <dbReference type="Rhea" id="RHEA:12981"/>
        <dbReference type="ChEBI" id="CHEBI:15377"/>
        <dbReference type="ChEBI" id="CHEBI:15378"/>
        <dbReference type="ChEBI" id="CHEBI:15379"/>
        <dbReference type="ChEBI" id="CHEBI:17359"/>
        <dbReference type="ChEBI" id="CHEBI:57925"/>
        <dbReference type="ChEBI" id="CHEBI:58905"/>
        <dbReference type="EC" id="1.13.11.18"/>
    </reaction>
</comment>
<keyword evidence="5" id="KW-0809">Transit peptide</keyword>
<evidence type="ECO:0000256" key="4">
    <source>
        <dbReference type="ARBA" id="ARBA00022723"/>
    </source>
</evidence>
<dbReference type="FunFam" id="3.60.15.10:FF:000013">
    <property type="entry name" value="Persulfide dioxygenase ETHE1, mitochondrial"/>
    <property type="match status" value="1"/>
</dbReference>
<dbReference type="EC" id="1.13.11.18" evidence="13"/>
<comment type="subcellular location">
    <subcellularLocation>
        <location evidence="2">Mitochondrion</location>
    </subcellularLocation>
</comment>
<reference evidence="17" key="1">
    <citation type="journal article" date="2010" name="Science">
        <title>Plasticity of animal genome architecture unmasked by rapid evolution of a pelagic tunicate.</title>
        <authorList>
            <person name="Denoeud F."/>
            <person name="Henriet S."/>
            <person name="Mungpakdee S."/>
            <person name="Aury J.M."/>
            <person name="Da Silva C."/>
            <person name="Brinkmann H."/>
            <person name="Mikhaleva J."/>
            <person name="Olsen L.C."/>
            <person name="Jubin C."/>
            <person name="Canestro C."/>
            <person name="Bouquet J.M."/>
            <person name="Danks G."/>
            <person name="Poulain J."/>
            <person name="Campsteijn C."/>
            <person name="Adamski M."/>
            <person name="Cross I."/>
            <person name="Yadetie F."/>
            <person name="Muffato M."/>
            <person name="Louis A."/>
            <person name="Butcher S."/>
            <person name="Tsagkogeorga G."/>
            <person name="Konrad A."/>
            <person name="Singh S."/>
            <person name="Jensen M.F."/>
            <person name="Cong E.H."/>
            <person name="Eikeseth-Otteraa H."/>
            <person name="Noel B."/>
            <person name="Anthouard V."/>
            <person name="Porcel B.M."/>
            <person name="Kachouri-Lafond R."/>
            <person name="Nishino A."/>
            <person name="Ugolini M."/>
            <person name="Chourrout P."/>
            <person name="Nishida H."/>
            <person name="Aasland R."/>
            <person name="Huzurbazar S."/>
            <person name="Westhof E."/>
            <person name="Delsuc F."/>
            <person name="Lehrach H."/>
            <person name="Reinhardt R."/>
            <person name="Weissenbach J."/>
            <person name="Roy S.W."/>
            <person name="Artiguenave F."/>
            <person name="Postlethwait J.H."/>
            <person name="Manak J.R."/>
            <person name="Thompson E.M."/>
            <person name="Jaillon O."/>
            <person name="Du Pasquier L."/>
            <person name="Boudinot P."/>
            <person name="Liberles D.A."/>
            <person name="Volff J.N."/>
            <person name="Philippe H."/>
            <person name="Lenhard B."/>
            <person name="Roest Crollius H."/>
            <person name="Wincker P."/>
            <person name="Chourrout D."/>
        </authorList>
    </citation>
    <scope>NUCLEOTIDE SEQUENCE [LARGE SCALE GENOMIC DNA]</scope>
</reference>
<dbReference type="OrthoDB" id="449487at2759"/>
<name>E4XUX3_OIKDI</name>
<gene>
    <name evidence="17" type="ORF">GSOID_T00004838001</name>
</gene>
<evidence type="ECO:0000256" key="7">
    <source>
        <dbReference type="ARBA" id="ARBA00022990"/>
    </source>
</evidence>
<dbReference type="PANTHER" id="PTHR43084:SF1">
    <property type="entry name" value="PERSULFIDE DIOXYGENASE ETHE1, MITOCHONDRIAL"/>
    <property type="match status" value="1"/>
</dbReference>
<comment type="cofactor">
    <cofactor evidence="1">
        <name>Fe(2+)</name>
        <dbReference type="ChEBI" id="CHEBI:29033"/>
    </cofactor>
</comment>
<dbReference type="FunCoup" id="E4XUX3">
    <property type="interactions" value="223"/>
</dbReference>
<evidence type="ECO:0000256" key="1">
    <source>
        <dbReference type="ARBA" id="ARBA00001954"/>
    </source>
</evidence>
<dbReference type="Proteomes" id="UP000001307">
    <property type="component" value="Unassembled WGS sequence"/>
</dbReference>
<sequence>MANMKIIFRQLFEKESSTFTYLLGCKRTRKAIIIDPVDITANRDAELIRDLNFNLSYAINTHVHADHITGTHKLRSFFPEVKTGLGSSAKIAKSDEKFPHLHIVTVGDISLEVRHTPGHTNGCVTYVEHGLGMAFTGDAVLIRGCGRTDFQEGSAATLFKSVLEQIWTLPDHFQVYPAHDYKGRTVSSVEEEKRLNPRLTKKKEEFIQIMENLNLPYPKKIDLALPWNINCGSEPA</sequence>
<proteinExistence type="inferred from homology"/>
<dbReference type="InParanoid" id="E4XUX3"/>
<keyword evidence="7" id="KW-0007">Acetylation</keyword>
<dbReference type="SMART" id="SM00849">
    <property type="entry name" value="Lactamase_B"/>
    <property type="match status" value="1"/>
</dbReference>
<dbReference type="InterPro" id="IPR051682">
    <property type="entry name" value="Mito_Persulfide_Diox"/>
</dbReference>
<keyword evidence="6" id="KW-0223">Dioxygenase</keyword>
<dbReference type="Pfam" id="PF00753">
    <property type="entry name" value="Lactamase_B"/>
    <property type="match status" value="1"/>
</dbReference>
<dbReference type="GO" id="GO:0005739">
    <property type="term" value="C:mitochondrion"/>
    <property type="evidence" value="ECO:0007669"/>
    <property type="project" value="UniProtKB-SubCell"/>
</dbReference>
<dbReference type="GO" id="GO:0050313">
    <property type="term" value="F:sulfur dioxygenase activity"/>
    <property type="evidence" value="ECO:0007669"/>
    <property type="project" value="UniProtKB-EC"/>
</dbReference>
<evidence type="ECO:0000256" key="12">
    <source>
        <dbReference type="ARBA" id="ARBA00065219"/>
    </source>
</evidence>
<evidence type="ECO:0000256" key="11">
    <source>
        <dbReference type="ARBA" id="ARBA00050990"/>
    </source>
</evidence>
<keyword evidence="8" id="KW-0560">Oxidoreductase</keyword>
<evidence type="ECO:0000256" key="15">
    <source>
        <dbReference type="ARBA" id="ARBA00077964"/>
    </source>
</evidence>
<dbReference type="GO" id="GO:0046872">
    <property type="term" value="F:metal ion binding"/>
    <property type="evidence" value="ECO:0007669"/>
    <property type="project" value="UniProtKB-KW"/>
</dbReference>
<dbReference type="PANTHER" id="PTHR43084">
    <property type="entry name" value="PERSULFIDE DIOXYGENASE ETHE1"/>
    <property type="match status" value="1"/>
</dbReference>
<evidence type="ECO:0000256" key="9">
    <source>
        <dbReference type="ARBA" id="ARBA00023004"/>
    </source>
</evidence>
<evidence type="ECO:0000259" key="16">
    <source>
        <dbReference type="SMART" id="SM00849"/>
    </source>
</evidence>